<comment type="caution">
    <text evidence="3">The sequence shown here is derived from an EMBL/GenBank/DDBJ whole genome shotgun (WGS) entry which is preliminary data.</text>
</comment>
<dbReference type="EMBL" id="BARW01016228">
    <property type="protein sequence ID" value="GAJ02403.1"/>
    <property type="molecule type" value="Genomic_DNA"/>
</dbReference>
<name>X1TAN6_9ZZZZ</name>
<keyword evidence="2" id="KW-0456">Lyase</keyword>
<dbReference type="InterPro" id="IPR009906">
    <property type="entry name" value="D-Glu_cyclase"/>
</dbReference>
<dbReference type="PANTHER" id="PTHR32022:SF10">
    <property type="entry name" value="D-GLUTAMATE CYCLASE, MITOCHONDRIAL"/>
    <property type="match status" value="1"/>
</dbReference>
<dbReference type="Pfam" id="PF07286">
    <property type="entry name" value="D-Glu_cyclase"/>
    <property type="match status" value="1"/>
</dbReference>
<dbReference type="AlphaFoldDB" id="X1TAN6"/>
<dbReference type="SUPFAM" id="SSF160920">
    <property type="entry name" value="PSTPO5379-like"/>
    <property type="match status" value="1"/>
</dbReference>
<gene>
    <name evidence="3" type="ORF">S12H4_28307</name>
</gene>
<dbReference type="InterPro" id="IPR038021">
    <property type="entry name" value="Putative_hydro-lyase"/>
</dbReference>
<dbReference type="GO" id="GO:0016829">
    <property type="term" value="F:lyase activity"/>
    <property type="evidence" value="ECO:0007669"/>
    <property type="project" value="UniProtKB-KW"/>
</dbReference>
<evidence type="ECO:0000256" key="1">
    <source>
        <dbReference type="ARBA" id="ARBA00007896"/>
    </source>
</evidence>
<evidence type="ECO:0008006" key="4">
    <source>
        <dbReference type="Google" id="ProtNLM"/>
    </source>
</evidence>
<evidence type="ECO:0000256" key="2">
    <source>
        <dbReference type="ARBA" id="ARBA00023239"/>
    </source>
</evidence>
<reference evidence="3" key="1">
    <citation type="journal article" date="2014" name="Front. Microbiol.">
        <title>High frequency of phylogenetically diverse reductive dehalogenase-homologous genes in deep subseafloor sedimentary metagenomes.</title>
        <authorList>
            <person name="Kawai M."/>
            <person name="Futagami T."/>
            <person name="Toyoda A."/>
            <person name="Takaki Y."/>
            <person name="Nishi S."/>
            <person name="Hori S."/>
            <person name="Arai W."/>
            <person name="Tsubouchi T."/>
            <person name="Morono Y."/>
            <person name="Uchiyama I."/>
            <person name="Ito T."/>
            <person name="Fujiyama A."/>
            <person name="Inagaki F."/>
            <person name="Takami H."/>
        </authorList>
    </citation>
    <scope>NUCLEOTIDE SEQUENCE</scope>
    <source>
        <strain evidence="3">Expedition CK06-06</strain>
    </source>
</reference>
<feature type="non-terminal residue" evidence="3">
    <location>
        <position position="1"/>
    </location>
</feature>
<organism evidence="3">
    <name type="scientific">marine sediment metagenome</name>
    <dbReference type="NCBI Taxonomy" id="412755"/>
    <lineage>
        <taxon>unclassified sequences</taxon>
        <taxon>metagenomes</taxon>
        <taxon>ecological metagenomes</taxon>
    </lineage>
</organism>
<sequence length="195" mass="22409">RTEADVRTDCNRYRVYKDGEIIDEPTDVMKYWRDDLASFLLPCSFGFEGVLRKYNVKFRYMGAFTTNLYPIPAGRFRPEHMVATCRLFKTRRDAIRAIQITSRLPVSHGDPIHIGDPAYIGIKDITRPDIWPCLPVSPPEPNEVMLYWACAMTPEYAIKAAKPPLAIMHYPAMVFISDHLTEEFAYTEEIGSNLV</sequence>
<dbReference type="Gene3D" id="3.30.2040.10">
    <property type="entry name" value="PSTPO5379-like domain"/>
    <property type="match status" value="1"/>
</dbReference>
<comment type="similarity">
    <text evidence="1">Belongs to the D-glutamate cyclase family.</text>
</comment>
<proteinExistence type="inferred from homology"/>
<protein>
    <recommendedName>
        <fullName evidence="4">DUF1445 domain-containing protein</fullName>
    </recommendedName>
</protein>
<dbReference type="PANTHER" id="PTHR32022">
    <property type="entry name" value="D-GLUTAMATE CYCLASE, MITOCHONDRIAL"/>
    <property type="match status" value="1"/>
</dbReference>
<accession>X1TAN6</accession>
<evidence type="ECO:0000313" key="3">
    <source>
        <dbReference type="EMBL" id="GAJ02403.1"/>
    </source>
</evidence>